<gene>
    <name evidence="1" type="ORF">HLB00_09270</name>
</gene>
<dbReference type="Proteomes" id="UP000546917">
    <property type="component" value="Unassembled WGS sequence"/>
</dbReference>
<feature type="non-terminal residue" evidence="1">
    <location>
        <position position="1"/>
    </location>
</feature>
<dbReference type="Gene3D" id="3.40.50.300">
    <property type="entry name" value="P-loop containing nucleotide triphosphate hydrolases"/>
    <property type="match status" value="1"/>
</dbReference>
<accession>A0A7K4FRU9</accession>
<dbReference type="SUPFAM" id="SSF52540">
    <property type="entry name" value="P-loop containing nucleoside triphosphate hydrolases"/>
    <property type="match status" value="1"/>
</dbReference>
<evidence type="ECO:0008006" key="3">
    <source>
        <dbReference type="Google" id="ProtNLM"/>
    </source>
</evidence>
<organism evidence="1 2">
    <name type="scientific">Ferroplasma acidiphilum</name>
    <dbReference type="NCBI Taxonomy" id="74969"/>
    <lineage>
        <taxon>Archaea</taxon>
        <taxon>Methanobacteriati</taxon>
        <taxon>Thermoplasmatota</taxon>
        <taxon>Thermoplasmata</taxon>
        <taxon>Thermoplasmatales</taxon>
        <taxon>Ferroplasmaceae</taxon>
        <taxon>Ferroplasma</taxon>
    </lineage>
</organism>
<evidence type="ECO:0000313" key="2">
    <source>
        <dbReference type="Proteomes" id="UP000546917"/>
    </source>
</evidence>
<sequence>IDIDGENRFVDKNELIDALKNFDTLKISFMEGYEALKNNNNAILAFKYMNEVFNNYYMNKFGSDYNNEKPPSWRLFQLVFIVSAIRSIVDGKDLDTVDVLHVATGGGKSESYFGLIVFSIFYERLNGKPDGVTAIVKFPLRMLSIQQLERLSSLIIYADKLRKEKNSIFRGSEISLGYYVGNSEDFPGLYSQVKAELYEDEKFIKLKQYPVYSKIITSCPLCDSDNRSRVKIIDEPEKKRVIHQCELNKEHTFYIYYSDREIFRYRPSVIVSTVDKWAGLAQQRRARTLLGGNGSMCPDGHGFIASGDKCEDNESEGKCANIGLNSAASPGPILSIQDEIHLLKESFGTISSHFEGLIEEIISANSNGQKIKNIAMSATLNGIDAQIDELYKKKAFVISGDPQTELNPSFKLFFKKTETINRLIYGMVPN</sequence>
<dbReference type="AlphaFoldDB" id="A0A7K4FRU9"/>
<comment type="caution">
    <text evidence="1">The sequence shown here is derived from an EMBL/GenBank/DDBJ whole genome shotgun (WGS) entry which is preliminary data.</text>
</comment>
<dbReference type="InterPro" id="IPR027417">
    <property type="entry name" value="P-loop_NTPase"/>
</dbReference>
<name>A0A7K4FRU9_9ARCH</name>
<protein>
    <recommendedName>
        <fullName evidence="3">Helicase</fullName>
    </recommendedName>
</protein>
<proteinExistence type="predicted"/>
<reference evidence="1 2" key="1">
    <citation type="submission" date="2020-05" db="EMBL/GenBank/DDBJ databases">
        <authorList>
            <person name="Zhang R."/>
        </authorList>
    </citation>
    <scope>NUCLEOTIDE SEQUENCE [LARGE SCALE GENOMIC DNA]</scope>
    <source>
        <strain evidence="1 2">DSM 28986</strain>
    </source>
</reference>
<dbReference type="EMBL" id="JABGBP010000395">
    <property type="protein sequence ID" value="NOL61009.1"/>
    <property type="molecule type" value="Genomic_DNA"/>
</dbReference>
<feature type="non-terminal residue" evidence="1">
    <location>
        <position position="430"/>
    </location>
</feature>
<evidence type="ECO:0000313" key="1">
    <source>
        <dbReference type="EMBL" id="NOL61009.1"/>
    </source>
</evidence>